<feature type="repeat" description="TPR" evidence="1">
    <location>
        <begin position="225"/>
        <end position="258"/>
    </location>
</feature>
<dbReference type="EMBL" id="WQKZ01000002">
    <property type="protein sequence ID" value="MVN75861.1"/>
    <property type="molecule type" value="Genomic_DNA"/>
</dbReference>
<dbReference type="PANTHER" id="PTHR12558">
    <property type="entry name" value="CELL DIVISION CYCLE 16,23,27"/>
    <property type="match status" value="1"/>
</dbReference>
<evidence type="ECO:0000256" key="1">
    <source>
        <dbReference type="PROSITE-ProRule" id="PRU00339"/>
    </source>
</evidence>
<proteinExistence type="predicted"/>
<keyword evidence="4" id="KW-1185">Reference proteome</keyword>
<feature type="chain" id="PRO_5029562920" evidence="2">
    <location>
        <begin position="26"/>
        <end position="539"/>
    </location>
</feature>
<evidence type="ECO:0000313" key="4">
    <source>
        <dbReference type="Proteomes" id="UP000441336"/>
    </source>
</evidence>
<keyword evidence="1" id="KW-0802">TPR repeat</keyword>
<dbReference type="Gene3D" id="1.25.40.10">
    <property type="entry name" value="Tetratricopeptide repeat domain"/>
    <property type="match status" value="3"/>
</dbReference>
<sequence length="539" mass="58502">MSLKPWKPLLLTALTVGAGATAATAQTVAAAQKAIELGRYNEARAALRGNASPEANFELGRIYQMRDLNDSAAYYFGRAAGPTPFGMVADGRALLAKGKDAEATAKFDAAAKATKNKDAKVLTMIAQAYGESDVKDITKAISYVDAAQAVNKKDDPALMVARGDIYLHTDNGGGEAMTSYDRATAANPNYTEAFYKKGVLSVRSRNGASALENLNKAIAIDPNYAPAYRELAEMYYSAGQYPKALETFQQFQAKAEKSSNTDAEYASFLYLTKKYPEALAEVNKVLAVEPSNLTMNRLKGYLLYETGDYAGAATAMDQYMKIAPADKIIPEDYSYQSKILIKAGRSDEALSVLQKAIPLTTDPAKKADLQNDLATTYTAKKDYKSAIGIYRAKTNPDLADQFRLGSAYSSNKQYTQADSVYNIITTAKPTYAPAYQARAQANFNLDPDSKKGLAKPYYEKYIEVTSADPTRYKSGLIEANNYLGYYNLQKGDKAAATPYYQKVLELDPTNKDATGAMQIIKGGGARTTPTKKATTPAKK</sequence>
<feature type="repeat" description="TPR" evidence="1">
    <location>
        <begin position="191"/>
        <end position="224"/>
    </location>
</feature>
<dbReference type="Pfam" id="PF13432">
    <property type="entry name" value="TPR_16"/>
    <property type="match status" value="1"/>
</dbReference>
<feature type="signal peptide" evidence="2">
    <location>
        <begin position="1"/>
        <end position="25"/>
    </location>
</feature>
<dbReference type="Proteomes" id="UP000441336">
    <property type="component" value="Unassembled WGS sequence"/>
</dbReference>
<protein>
    <submittedName>
        <fullName evidence="3">Tetratricopeptide repeat protein</fullName>
    </submittedName>
</protein>
<gene>
    <name evidence="3" type="ORF">GO988_05935</name>
</gene>
<dbReference type="AlphaFoldDB" id="A0A7K1TCG3"/>
<reference evidence="3 4" key="1">
    <citation type="submission" date="2019-12" db="EMBL/GenBank/DDBJ databases">
        <title>Hymenobacter sp. HMF4947 Genome sequencing and assembly.</title>
        <authorList>
            <person name="Kang H."/>
            <person name="Cha I."/>
            <person name="Kim H."/>
            <person name="Joh K."/>
        </authorList>
    </citation>
    <scope>NUCLEOTIDE SEQUENCE [LARGE SCALE GENOMIC DNA]</scope>
    <source>
        <strain evidence="3 4">HMF4947</strain>
    </source>
</reference>
<dbReference type="Pfam" id="PF13181">
    <property type="entry name" value="TPR_8"/>
    <property type="match status" value="1"/>
</dbReference>
<dbReference type="InterPro" id="IPR011990">
    <property type="entry name" value="TPR-like_helical_dom_sf"/>
</dbReference>
<evidence type="ECO:0000256" key="2">
    <source>
        <dbReference type="SAM" id="SignalP"/>
    </source>
</evidence>
<keyword evidence="2" id="KW-0732">Signal</keyword>
<comment type="caution">
    <text evidence="3">The sequence shown here is derived from an EMBL/GenBank/DDBJ whole genome shotgun (WGS) entry which is preliminary data.</text>
</comment>
<accession>A0A7K1TCG3</accession>
<feature type="repeat" description="TPR" evidence="1">
    <location>
        <begin position="477"/>
        <end position="510"/>
    </location>
</feature>
<name>A0A7K1TCG3_9BACT</name>
<dbReference type="Pfam" id="PF14559">
    <property type="entry name" value="TPR_19"/>
    <property type="match status" value="1"/>
</dbReference>
<dbReference type="PANTHER" id="PTHR12558:SF13">
    <property type="entry name" value="CELL DIVISION CYCLE PROTEIN 27 HOMOLOG"/>
    <property type="match status" value="1"/>
</dbReference>
<evidence type="ECO:0000313" key="3">
    <source>
        <dbReference type="EMBL" id="MVN75861.1"/>
    </source>
</evidence>
<dbReference type="PROSITE" id="PS50005">
    <property type="entry name" value="TPR"/>
    <property type="match status" value="3"/>
</dbReference>
<dbReference type="InterPro" id="IPR019734">
    <property type="entry name" value="TPR_rpt"/>
</dbReference>
<organism evidence="3 4">
    <name type="scientific">Hymenobacter ginkgonis</name>
    <dbReference type="NCBI Taxonomy" id="2682976"/>
    <lineage>
        <taxon>Bacteria</taxon>
        <taxon>Pseudomonadati</taxon>
        <taxon>Bacteroidota</taxon>
        <taxon>Cytophagia</taxon>
        <taxon>Cytophagales</taxon>
        <taxon>Hymenobacteraceae</taxon>
        <taxon>Hymenobacter</taxon>
    </lineage>
</organism>
<dbReference type="RefSeq" id="WP_157562966.1">
    <property type="nucleotide sequence ID" value="NZ_WQKZ01000002.1"/>
</dbReference>
<dbReference type="SUPFAM" id="SSF48452">
    <property type="entry name" value="TPR-like"/>
    <property type="match status" value="2"/>
</dbReference>
<dbReference type="SMART" id="SM00028">
    <property type="entry name" value="TPR"/>
    <property type="match status" value="6"/>
</dbReference>